<organism evidence="1 2">
    <name type="scientific">Daphnia pulex</name>
    <name type="common">Water flea</name>
    <dbReference type="NCBI Taxonomy" id="6669"/>
    <lineage>
        <taxon>Eukaryota</taxon>
        <taxon>Metazoa</taxon>
        <taxon>Ecdysozoa</taxon>
        <taxon>Arthropoda</taxon>
        <taxon>Crustacea</taxon>
        <taxon>Branchiopoda</taxon>
        <taxon>Diplostraca</taxon>
        <taxon>Cladocera</taxon>
        <taxon>Anomopoda</taxon>
        <taxon>Daphniidae</taxon>
        <taxon>Daphnia</taxon>
    </lineage>
</organism>
<evidence type="ECO:0000313" key="1">
    <source>
        <dbReference type="EMBL" id="EFX61927.1"/>
    </source>
</evidence>
<dbReference type="KEGG" id="dpx:DAPPUDRAFT_302503"/>
<name>E9I253_DAPPU</name>
<proteinExistence type="predicted"/>
<reference evidence="1 2" key="1">
    <citation type="journal article" date="2011" name="Science">
        <title>The ecoresponsive genome of Daphnia pulex.</title>
        <authorList>
            <person name="Colbourne J.K."/>
            <person name="Pfrender M.E."/>
            <person name="Gilbert D."/>
            <person name="Thomas W.K."/>
            <person name="Tucker A."/>
            <person name="Oakley T.H."/>
            <person name="Tokishita S."/>
            <person name="Aerts A."/>
            <person name="Arnold G.J."/>
            <person name="Basu M.K."/>
            <person name="Bauer D.J."/>
            <person name="Caceres C.E."/>
            <person name="Carmel L."/>
            <person name="Casola C."/>
            <person name="Choi J.H."/>
            <person name="Detter J.C."/>
            <person name="Dong Q."/>
            <person name="Dusheyko S."/>
            <person name="Eads B.D."/>
            <person name="Frohlich T."/>
            <person name="Geiler-Samerotte K.A."/>
            <person name="Gerlach D."/>
            <person name="Hatcher P."/>
            <person name="Jogdeo S."/>
            <person name="Krijgsveld J."/>
            <person name="Kriventseva E.V."/>
            <person name="Kultz D."/>
            <person name="Laforsch C."/>
            <person name="Lindquist E."/>
            <person name="Lopez J."/>
            <person name="Manak J.R."/>
            <person name="Muller J."/>
            <person name="Pangilinan J."/>
            <person name="Patwardhan R.P."/>
            <person name="Pitluck S."/>
            <person name="Pritham E.J."/>
            <person name="Rechtsteiner A."/>
            <person name="Rho M."/>
            <person name="Rogozin I.B."/>
            <person name="Sakarya O."/>
            <person name="Salamov A."/>
            <person name="Schaack S."/>
            <person name="Shapiro H."/>
            <person name="Shiga Y."/>
            <person name="Skalitzky C."/>
            <person name="Smith Z."/>
            <person name="Souvorov A."/>
            <person name="Sung W."/>
            <person name="Tang Z."/>
            <person name="Tsuchiya D."/>
            <person name="Tu H."/>
            <person name="Vos H."/>
            <person name="Wang M."/>
            <person name="Wolf Y.I."/>
            <person name="Yamagata H."/>
            <person name="Yamada T."/>
            <person name="Ye Y."/>
            <person name="Shaw J.R."/>
            <person name="Andrews J."/>
            <person name="Crease T.J."/>
            <person name="Tang H."/>
            <person name="Lucas S.M."/>
            <person name="Robertson H.M."/>
            <person name="Bork P."/>
            <person name="Koonin E.V."/>
            <person name="Zdobnov E.M."/>
            <person name="Grigoriev I.V."/>
            <person name="Lynch M."/>
            <person name="Boore J.L."/>
        </authorList>
    </citation>
    <scope>NUCLEOTIDE SEQUENCE [LARGE SCALE GENOMIC DNA]</scope>
</reference>
<accession>E9I253</accession>
<dbReference type="AlphaFoldDB" id="E9I253"/>
<evidence type="ECO:0000313" key="2">
    <source>
        <dbReference type="Proteomes" id="UP000000305"/>
    </source>
</evidence>
<dbReference type="EMBL" id="GL733980">
    <property type="protein sequence ID" value="EFX61927.1"/>
    <property type="molecule type" value="Genomic_DNA"/>
</dbReference>
<gene>
    <name evidence="1" type="ORF">DAPPUDRAFT_302503</name>
</gene>
<keyword evidence="2" id="KW-1185">Reference proteome</keyword>
<dbReference type="HOGENOM" id="CLU_603073_0_0_1"/>
<protein>
    <submittedName>
        <fullName evidence="1">Uncharacterized protein</fullName>
    </submittedName>
</protein>
<dbReference type="InParanoid" id="E9I253"/>
<dbReference type="Proteomes" id="UP000000305">
    <property type="component" value="Unassembled WGS sequence"/>
</dbReference>
<sequence>MVEMINSTYRKINHYDKNEEVRQNLQPLPDTREMMNAIYRYYIMLETKSNSVKNEIKSAIDFVKKNFTSIIPSVESSLSTQFNNHETIVDLLITVYGEYQIENLKRLSLFKQTLSECKTNFTEVKEHLETCRIESRNVATLVSLQYEDVNSFGKNEWNATPTEMLKALLGKYKWIEEKLTLDEVEIKNVKDFVKTNLTNLFYSETINSCALLYDNDTAVDLLKKVYGELKNHKMKLLERTEECKTSLMHSQTNFNVCKIENGNVANLVSFQYKDLNSKRKEEWKELTILGANATTTEVLNALQEEWKWISEKLILDEIEIKTAKDFAKANLTDLFSSEGLTSMASLNDNDTTMDLLRKVYFKIKSEKANFVKFFNQSTEECKTKLTQFQSNLNLCNIENENVSTLVSLHYKEINSSRNKEWKELPKLVSNATTTEMLKRYHSRPFEKGLRRPEE</sequence>